<dbReference type="RefSeq" id="WP_007279700.1">
    <property type="nucleotide sequence ID" value="NZ_ABCK01000015.1"/>
</dbReference>
<name>A6DPB7_9BACT</name>
<feature type="chain" id="PRO_5002694211" description="Tll0287-like domain-containing protein" evidence="1">
    <location>
        <begin position="26"/>
        <end position="199"/>
    </location>
</feature>
<dbReference type="InterPro" id="IPR021796">
    <property type="entry name" value="Tll0287-like_dom"/>
</dbReference>
<protein>
    <recommendedName>
        <fullName evidence="2">Tll0287-like domain-containing protein</fullName>
    </recommendedName>
</protein>
<dbReference type="PROSITE" id="PS51257">
    <property type="entry name" value="PROKAR_LIPOPROTEIN"/>
    <property type="match status" value="1"/>
</dbReference>
<evidence type="ECO:0000256" key="1">
    <source>
        <dbReference type="SAM" id="SignalP"/>
    </source>
</evidence>
<comment type="caution">
    <text evidence="3">The sequence shown here is derived from an EMBL/GenBank/DDBJ whole genome shotgun (WGS) entry which is preliminary data.</text>
</comment>
<evidence type="ECO:0000313" key="4">
    <source>
        <dbReference type="Proteomes" id="UP000004947"/>
    </source>
</evidence>
<reference evidence="3 4" key="1">
    <citation type="journal article" date="2010" name="J. Bacteriol.">
        <title>Genome sequence of Lentisphaera araneosa HTCC2155T, the type species of the order Lentisphaerales in the phylum Lentisphaerae.</title>
        <authorList>
            <person name="Thrash J.C."/>
            <person name="Cho J.C."/>
            <person name="Vergin K.L."/>
            <person name="Morris R.M."/>
            <person name="Giovannoni S.J."/>
        </authorList>
    </citation>
    <scope>NUCLEOTIDE SEQUENCE [LARGE SCALE GENOMIC DNA]</scope>
    <source>
        <strain evidence="3 4">HTCC2155</strain>
    </source>
</reference>
<evidence type="ECO:0000313" key="3">
    <source>
        <dbReference type="EMBL" id="EDM26649.1"/>
    </source>
</evidence>
<feature type="domain" description="Tll0287-like" evidence="2">
    <location>
        <begin position="41"/>
        <end position="197"/>
    </location>
</feature>
<keyword evidence="1" id="KW-0732">Signal</keyword>
<dbReference type="EMBL" id="ABCK01000015">
    <property type="protein sequence ID" value="EDM26649.1"/>
    <property type="molecule type" value="Genomic_DNA"/>
</dbReference>
<proteinExistence type="predicted"/>
<dbReference type="Proteomes" id="UP000004947">
    <property type="component" value="Unassembled WGS sequence"/>
</dbReference>
<organism evidence="3 4">
    <name type="scientific">Lentisphaera araneosa HTCC2155</name>
    <dbReference type="NCBI Taxonomy" id="313628"/>
    <lineage>
        <taxon>Bacteria</taxon>
        <taxon>Pseudomonadati</taxon>
        <taxon>Lentisphaerota</taxon>
        <taxon>Lentisphaeria</taxon>
        <taxon>Lentisphaerales</taxon>
        <taxon>Lentisphaeraceae</taxon>
        <taxon>Lentisphaera</taxon>
    </lineage>
</organism>
<dbReference type="OrthoDB" id="5800769at2"/>
<feature type="signal peptide" evidence="1">
    <location>
        <begin position="1"/>
        <end position="25"/>
    </location>
</feature>
<dbReference type="Pfam" id="PF11845">
    <property type="entry name" value="Tll0287-like"/>
    <property type="match status" value="1"/>
</dbReference>
<dbReference type="STRING" id="313628.LNTAR_02537"/>
<gene>
    <name evidence="3" type="ORF">LNTAR_02537</name>
</gene>
<dbReference type="AlphaFoldDB" id="A6DPB7"/>
<dbReference type="eggNOG" id="COG0840">
    <property type="taxonomic scope" value="Bacteria"/>
</dbReference>
<accession>A6DPB7</accession>
<keyword evidence="4" id="KW-1185">Reference proteome</keyword>
<evidence type="ECO:0000259" key="2">
    <source>
        <dbReference type="Pfam" id="PF11845"/>
    </source>
</evidence>
<sequence>MKFIKTTCFALALGASFFTSCNKPAESAAAPAAAEPSVKPEKMADALFAVMKGTRTAYTKHVIKNLGKEKKIIKPHEQWEDRENGVMLPAQMFRYARDLAMEQNPGFTYSLQSEWPINKQNAPKTPMEKEGLKYIGANPGKNFYGTEDLGGKKFYTAVYPDVAVSDACIDCHNDHKDSPRDDFAMGEVMGGVVIRIPMN</sequence>